<sequence>MIENQILPPSKRLLPRAFGYFGLTMLACVLTGDIGCAAGPLPKGFAYLRDVDPSIRQDIRYSGSHNFIGRPVDGYRAAERVLAEAAASALKKAQESLAQRQLSLIVWDCYRPAPAMRGARPHFVSVLAISNRGAGPTGGHRLTDAKRPVSLRYRPAIFDFTCLTY</sequence>
<evidence type="ECO:0000256" key="4">
    <source>
        <dbReference type="ARBA" id="ARBA00022801"/>
    </source>
</evidence>
<keyword evidence="6" id="KW-0224">Dipeptidase</keyword>
<keyword evidence="5" id="KW-0862">Zinc</keyword>
<comment type="catalytic activity">
    <reaction evidence="1">
        <text>D-alanyl-D-alanine + H2O = 2 D-alanine</text>
        <dbReference type="Rhea" id="RHEA:20661"/>
        <dbReference type="ChEBI" id="CHEBI:15377"/>
        <dbReference type="ChEBI" id="CHEBI:57416"/>
        <dbReference type="ChEBI" id="CHEBI:57822"/>
        <dbReference type="EC" id="3.4.13.22"/>
    </reaction>
</comment>
<evidence type="ECO:0000256" key="5">
    <source>
        <dbReference type="ARBA" id="ARBA00022833"/>
    </source>
</evidence>
<dbReference type="GO" id="GO:0046872">
    <property type="term" value="F:metal ion binding"/>
    <property type="evidence" value="ECO:0007669"/>
    <property type="project" value="UniProtKB-KW"/>
</dbReference>
<dbReference type="InterPro" id="IPR009045">
    <property type="entry name" value="Zn_M74/Hedgehog-like"/>
</dbReference>
<dbReference type="Gene3D" id="3.30.1380.10">
    <property type="match status" value="1"/>
</dbReference>
<proteinExistence type="predicted"/>
<protein>
    <recommendedName>
        <fullName evidence="12">D-alanyl-D-alanine dipeptidase</fullName>
    </recommendedName>
</protein>
<keyword evidence="9" id="KW-0812">Transmembrane</keyword>
<reference evidence="10 11" key="1">
    <citation type="journal article" date="2018" name="Arch. Microbiol.">
        <title>New insights into the metabolic potential of the phototrophic purple bacterium Rhodopila globiformis DSM 161(T) from its draft genome sequence and evidence for a vanadium-dependent nitrogenase.</title>
        <authorList>
            <person name="Imhoff J.F."/>
            <person name="Rahn T."/>
            <person name="Kunzel S."/>
            <person name="Neulinger S.C."/>
        </authorList>
    </citation>
    <scope>NUCLEOTIDE SEQUENCE [LARGE SCALE GENOMIC DNA]</scope>
    <source>
        <strain evidence="10 11">DSM 16996</strain>
    </source>
</reference>
<evidence type="ECO:0000256" key="6">
    <source>
        <dbReference type="ARBA" id="ARBA00022997"/>
    </source>
</evidence>
<keyword evidence="7" id="KW-0482">Metalloprotease</keyword>
<dbReference type="Proteomes" id="UP000239089">
    <property type="component" value="Unassembled WGS sequence"/>
</dbReference>
<dbReference type="AlphaFoldDB" id="A0A2S6NDP2"/>
<keyword evidence="3" id="KW-0479">Metal-binding</keyword>
<evidence type="ECO:0000256" key="8">
    <source>
        <dbReference type="ARBA" id="ARBA00023316"/>
    </source>
</evidence>
<dbReference type="Pfam" id="PF01427">
    <property type="entry name" value="Peptidase_M15"/>
    <property type="match status" value="1"/>
</dbReference>
<evidence type="ECO:0000313" key="11">
    <source>
        <dbReference type="Proteomes" id="UP000239089"/>
    </source>
</evidence>
<keyword evidence="8" id="KW-0961">Cell wall biogenesis/degradation</keyword>
<organism evidence="10 11">
    <name type="scientific">Rhodoblastus sphagnicola</name>
    <dbReference type="NCBI Taxonomy" id="333368"/>
    <lineage>
        <taxon>Bacteria</taxon>
        <taxon>Pseudomonadati</taxon>
        <taxon>Pseudomonadota</taxon>
        <taxon>Alphaproteobacteria</taxon>
        <taxon>Hyphomicrobiales</taxon>
        <taxon>Rhodoblastaceae</taxon>
        <taxon>Rhodoblastus</taxon>
    </lineage>
</organism>
<dbReference type="GO" id="GO:0071555">
    <property type="term" value="P:cell wall organization"/>
    <property type="evidence" value="ECO:0007669"/>
    <property type="project" value="UniProtKB-KW"/>
</dbReference>
<dbReference type="PANTHER" id="PTHR43126:SF1">
    <property type="entry name" value="D-ALANYL-D-ALANINE DIPEPTIDASE"/>
    <property type="match status" value="1"/>
</dbReference>
<evidence type="ECO:0000256" key="7">
    <source>
        <dbReference type="ARBA" id="ARBA00023049"/>
    </source>
</evidence>
<dbReference type="EMBL" id="NHSJ01000036">
    <property type="protein sequence ID" value="PPQ32713.1"/>
    <property type="molecule type" value="Genomic_DNA"/>
</dbReference>
<keyword evidence="9" id="KW-1133">Transmembrane helix</keyword>
<accession>A0A2S6NDP2</accession>
<evidence type="ECO:0000256" key="3">
    <source>
        <dbReference type="ARBA" id="ARBA00022723"/>
    </source>
</evidence>
<evidence type="ECO:0000256" key="1">
    <source>
        <dbReference type="ARBA" id="ARBA00001362"/>
    </source>
</evidence>
<keyword evidence="2" id="KW-0645">Protease</keyword>
<keyword evidence="11" id="KW-1185">Reference proteome</keyword>
<dbReference type="GO" id="GO:0008237">
    <property type="term" value="F:metallopeptidase activity"/>
    <property type="evidence" value="ECO:0007669"/>
    <property type="project" value="UniProtKB-KW"/>
</dbReference>
<dbReference type="GO" id="GO:0006508">
    <property type="term" value="P:proteolysis"/>
    <property type="evidence" value="ECO:0007669"/>
    <property type="project" value="UniProtKB-KW"/>
</dbReference>
<evidence type="ECO:0000313" key="10">
    <source>
        <dbReference type="EMBL" id="PPQ32713.1"/>
    </source>
</evidence>
<name>A0A2S6NDP2_9HYPH</name>
<dbReference type="InterPro" id="IPR000755">
    <property type="entry name" value="A_A_dipeptidase"/>
</dbReference>
<keyword evidence="9" id="KW-0472">Membrane</keyword>
<evidence type="ECO:0000256" key="9">
    <source>
        <dbReference type="SAM" id="Phobius"/>
    </source>
</evidence>
<dbReference type="SUPFAM" id="SSF55166">
    <property type="entry name" value="Hedgehog/DD-peptidase"/>
    <property type="match status" value="1"/>
</dbReference>
<dbReference type="GO" id="GO:0160237">
    <property type="term" value="F:D-Ala-D-Ala dipeptidase activity"/>
    <property type="evidence" value="ECO:0007669"/>
    <property type="project" value="UniProtKB-EC"/>
</dbReference>
<feature type="transmembrane region" description="Helical" evidence="9">
    <location>
        <begin position="17"/>
        <end position="39"/>
    </location>
</feature>
<comment type="caution">
    <text evidence="10">The sequence shown here is derived from an EMBL/GenBank/DDBJ whole genome shotgun (WGS) entry which is preliminary data.</text>
</comment>
<evidence type="ECO:0008006" key="12">
    <source>
        <dbReference type="Google" id="ProtNLM"/>
    </source>
</evidence>
<keyword evidence="4" id="KW-0378">Hydrolase</keyword>
<dbReference type="PANTHER" id="PTHR43126">
    <property type="entry name" value="D-ALANYL-D-ALANINE DIPEPTIDASE"/>
    <property type="match status" value="1"/>
</dbReference>
<gene>
    <name evidence="10" type="ORF">CCR94_04690</name>
</gene>
<evidence type="ECO:0000256" key="2">
    <source>
        <dbReference type="ARBA" id="ARBA00022670"/>
    </source>
</evidence>